<evidence type="ECO:0000256" key="8">
    <source>
        <dbReference type="ARBA" id="ARBA00023242"/>
    </source>
</evidence>
<keyword evidence="3" id="KW-0597">Phosphoprotein</keyword>
<dbReference type="Pfam" id="PF05609">
    <property type="entry name" value="LAP1_C"/>
    <property type="match status" value="1"/>
</dbReference>
<dbReference type="PANTHER" id="PTHR18843:SF7">
    <property type="entry name" value="LAMINA-ASSOCIATED POLYPEPTIDE 1B ISOFORM 1-RELATED"/>
    <property type="match status" value="1"/>
</dbReference>
<keyword evidence="6" id="KW-0472">Membrane</keyword>
<organism evidence="12 13">
    <name type="scientific">Onychostoma macrolepis</name>
    <dbReference type="NCBI Taxonomy" id="369639"/>
    <lineage>
        <taxon>Eukaryota</taxon>
        <taxon>Metazoa</taxon>
        <taxon>Chordata</taxon>
        <taxon>Craniata</taxon>
        <taxon>Vertebrata</taxon>
        <taxon>Euteleostomi</taxon>
        <taxon>Actinopterygii</taxon>
        <taxon>Neopterygii</taxon>
        <taxon>Teleostei</taxon>
        <taxon>Ostariophysi</taxon>
        <taxon>Cypriniformes</taxon>
        <taxon>Cyprinidae</taxon>
        <taxon>Acrossocheilinae</taxon>
        <taxon>Onychostoma</taxon>
    </lineage>
</organism>
<feature type="compositionally biased region" description="Basic and acidic residues" evidence="10">
    <location>
        <begin position="197"/>
        <end position="207"/>
    </location>
</feature>
<dbReference type="Gene3D" id="3.40.50.12190">
    <property type="match status" value="1"/>
</dbReference>
<evidence type="ECO:0000259" key="11">
    <source>
        <dbReference type="Pfam" id="PF05609"/>
    </source>
</evidence>
<dbReference type="InterPro" id="IPR038599">
    <property type="entry name" value="LAP1C-like_C_sf"/>
</dbReference>
<keyword evidence="13" id="KW-1185">Reference proteome</keyword>
<evidence type="ECO:0000256" key="10">
    <source>
        <dbReference type="SAM" id="MobiDB-lite"/>
    </source>
</evidence>
<feature type="compositionally biased region" description="Basic and acidic residues" evidence="10">
    <location>
        <begin position="41"/>
        <end position="51"/>
    </location>
</feature>
<evidence type="ECO:0000256" key="3">
    <source>
        <dbReference type="ARBA" id="ARBA00022553"/>
    </source>
</evidence>
<name>A0A7J6CRV8_9TELE</name>
<feature type="compositionally biased region" description="Polar residues" evidence="10">
    <location>
        <begin position="264"/>
        <end position="275"/>
    </location>
</feature>
<comment type="similarity">
    <text evidence="2">Belongs to the TOR1AIP family.</text>
</comment>
<feature type="compositionally biased region" description="Basic and acidic residues" evidence="10">
    <location>
        <begin position="23"/>
        <end position="33"/>
    </location>
</feature>
<feature type="compositionally biased region" description="Basic and acidic residues" evidence="10">
    <location>
        <begin position="218"/>
        <end position="228"/>
    </location>
</feature>
<keyword evidence="8" id="KW-0539">Nucleus</keyword>
<reference evidence="12 13" key="1">
    <citation type="submission" date="2020-04" db="EMBL/GenBank/DDBJ databases">
        <title>Chromosome-level genome assembly of a cyprinid fish Onychostoma macrolepis by integration of Nanopore Sequencing, Bionano and Hi-C technology.</title>
        <authorList>
            <person name="Wang D."/>
        </authorList>
    </citation>
    <scope>NUCLEOTIDE SEQUENCE [LARGE SCALE GENOMIC DNA]</scope>
    <source>
        <strain evidence="12">SWU-2019</strain>
        <tissue evidence="12">Muscle</tissue>
    </source>
</reference>
<gene>
    <name evidence="12" type="ORF">G5714_009320</name>
</gene>
<dbReference type="GO" id="GO:0001671">
    <property type="term" value="F:ATPase activator activity"/>
    <property type="evidence" value="ECO:0007669"/>
    <property type="project" value="InterPro"/>
</dbReference>
<evidence type="ECO:0000256" key="6">
    <source>
        <dbReference type="ARBA" id="ARBA00023136"/>
    </source>
</evidence>
<keyword evidence="7" id="KW-0325">Glycoprotein</keyword>
<dbReference type="GO" id="GO:0005635">
    <property type="term" value="C:nuclear envelope"/>
    <property type="evidence" value="ECO:0007669"/>
    <property type="project" value="UniProtKB-SubCell"/>
</dbReference>
<comment type="subcellular location">
    <subcellularLocation>
        <location evidence="9">Endomembrane system</location>
        <topology evidence="9">Single-pass membrane protein</topology>
    </subcellularLocation>
    <subcellularLocation>
        <location evidence="1">Nucleus envelope</location>
    </subcellularLocation>
</comment>
<dbReference type="EMBL" id="JAAMOB010000008">
    <property type="protein sequence ID" value="KAF4110068.1"/>
    <property type="molecule type" value="Genomic_DNA"/>
</dbReference>
<evidence type="ECO:0000256" key="7">
    <source>
        <dbReference type="ARBA" id="ARBA00023180"/>
    </source>
</evidence>
<protein>
    <recommendedName>
        <fullName evidence="11">Torsin-1A-interacting protein 1/2 AAA+ activator domain-containing protein</fullName>
    </recommendedName>
</protein>
<dbReference type="Proteomes" id="UP000579812">
    <property type="component" value="Unassembled WGS sequence"/>
</dbReference>
<dbReference type="AlphaFoldDB" id="A0A7J6CRV8"/>
<dbReference type="InterPro" id="IPR008662">
    <property type="entry name" value="TOIP1/2"/>
</dbReference>
<keyword evidence="5" id="KW-1133">Transmembrane helix</keyword>
<evidence type="ECO:0000256" key="5">
    <source>
        <dbReference type="ARBA" id="ARBA00022989"/>
    </source>
</evidence>
<dbReference type="PANTHER" id="PTHR18843">
    <property type="entry name" value="TORSIN-1A-INTERACTING PROTEIN"/>
    <property type="match status" value="1"/>
</dbReference>
<evidence type="ECO:0000256" key="2">
    <source>
        <dbReference type="ARBA" id="ARBA00007860"/>
    </source>
</evidence>
<evidence type="ECO:0000313" key="13">
    <source>
        <dbReference type="Proteomes" id="UP000579812"/>
    </source>
</evidence>
<proteinExistence type="inferred from homology"/>
<evidence type="ECO:0000313" key="12">
    <source>
        <dbReference type="EMBL" id="KAF4110068.1"/>
    </source>
</evidence>
<dbReference type="GO" id="GO:0016020">
    <property type="term" value="C:membrane"/>
    <property type="evidence" value="ECO:0007669"/>
    <property type="project" value="TreeGrafter"/>
</dbReference>
<feature type="compositionally biased region" description="Basic and acidic residues" evidence="10">
    <location>
        <begin position="140"/>
        <end position="150"/>
    </location>
</feature>
<comment type="caution">
    <text evidence="12">The sequence shown here is derived from an EMBL/GenBank/DDBJ whole genome shotgun (WGS) entry which is preliminary data.</text>
</comment>
<feature type="domain" description="Torsin-1A-interacting protein 1/2 AAA+ activator" evidence="11">
    <location>
        <begin position="306"/>
        <end position="528"/>
    </location>
</feature>
<feature type="compositionally biased region" description="Basic and acidic residues" evidence="10">
    <location>
        <begin position="179"/>
        <end position="189"/>
    </location>
</feature>
<accession>A0A7J6CRV8</accession>
<feature type="compositionally biased region" description="Basic and acidic residues" evidence="10">
    <location>
        <begin position="1"/>
        <end position="12"/>
    </location>
</feature>
<feature type="compositionally biased region" description="Basic and acidic residues" evidence="10">
    <location>
        <begin position="80"/>
        <end position="90"/>
    </location>
</feature>
<feature type="compositionally biased region" description="Acidic residues" evidence="10">
    <location>
        <begin position="250"/>
        <end position="263"/>
    </location>
</feature>
<sequence length="535" mass="59623">MANKGNSDETEKLSGAMQQGTDLKSHLVPDTKMKSQSTSESEEKQNDDTEKLSGAMQQGTDSKSHLVPDTKMKSQSTSQSEEKQNDDTEKLSGAMQQGTDSKSHLVPDTKMKSQSTSQSEEKQNDDTEKLSGAMQQGTDSKSHLGPDTKMKSQSTSQSEEKQNDETEKLSGAMQQGTDLKSHLVPDTKMKSQSTSQSEEKQNDETEKLSGAMQQGTDLKSHLGPDTKMKSQSTSQSEEKQNESPLNIQNPEEETAGDENEVQDQEQNLRPPTIVPGNNKTLWICAAVVMFAVIYAFMRSPDTTPPKTNDVVDVFNQEMEKLENSFRNQHPELWRRSRIHLRRHLKTKNPSEPVSLILTSGHRAEKTLDCLARCLARAFSTAVNSSVLNINGKSKASQDSDQVKLDIDRELRNAFEGEKSAAVIHRFEELPPGSTLIFYRYCDHENAAYKNVFLAFTVMLDAEVEVSSTVSLGRVEEMVQEHIKRKFVSSDKSAMFNQMDVDKLSGLWSRISHLILPVAAEEKIEQQGCGDCDKSF</sequence>
<feature type="compositionally biased region" description="Basic and acidic residues" evidence="10">
    <location>
        <begin position="62"/>
        <end position="72"/>
    </location>
</feature>
<dbReference type="InterPro" id="IPR046753">
    <property type="entry name" value="TOIP1/2_C"/>
</dbReference>
<feature type="region of interest" description="Disordered" evidence="10">
    <location>
        <begin position="1"/>
        <end position="275"/>
    </location>
</feature>
<feature type="compositionally biased region" description="Basic and acidic residues" evidence="10">
    <location>
        <begin position="101"/>
        <end position="111"/>
    </location>
</feature>
<feature type="compositionally biased region" description="Basic and acidic residues" evidence="10">
    <location>
        <begin position="119"/>
        <end position="129"/>
    </location>
</feature>
<evidence type="ECO:0000256" key="1">
    <source>
        <dbReference type="ARBA" id="ARBA00004259"/>
    </source>
</evidence>
<dbReference type="GO" id="GO:0061024">
    <property type="term" value="P:membrane organization"/>
    <property type="evidence" value="ECO:0007669"/>
    <property type="project" value="TreeGrafter"/>
</dbReference>
<evidence type="ECO:0000256" key="4">
    <source>
        <dbReference type="ARBA" id="ARBA00022692"/>
    </source>
</evidence>
<evidence type="ECO:0000256" key="9">
    <source>
        <dbReference type="ARBA" id="ARBA00037847"/>
    </source>
</evidence>
<feature type="compositionally biased region" description="Basic and acidic residues" evidence="10">
    <location>
        <begin position="158"/>
        <end position="168"/>
    </location>
</feature>
<keyword evidence="4" id="KW-0812">Transmembrane</keyword>